<proteinExistence type="predicted"/>
<gene>
    <name evidence="2" type="ORF">AVEN_242117_1</name>
</gene>
<name>A0A4Y2SGH2_ARAVE</name>
<feature type="compositionally biased region" description="Low complexity" evidence="1">
    <location>
        <begin position="15"/>
        <end position="29"/>
    </location>
</feature>
<organism evidence="2 3">
    <name type="scientific">Araneus ventricosus</name>
    <name type="common">Orbweaver spider</name>
    <name type="synonym">Epeira ventricosa</name>
    <dbReference type="NCBI Taxonomy" id="182803"/>
    <lineage>
        <taxon>Eukaryota</taxon>
        <taxon>Metazoa</taxon>
        <taxon>Ecdysozoa</taxon>
        <taxon>Arthropoda</taxon>
        <taxon>Chelicerata</taxon>
        <taxon>Arachnida</taxon>
        <taxon>Araneae</taxon>
        <taxon>Araneomorphae</taxon>
        <taxon>Entelegynae</taxon>
        <taxon>Araneoidea</taxon>
        <taxon>Araneidae</taxon>
        <taxon>Araneus</taxon>
    </lineage>
</organism>
<comment type="caution">
    <text evidence="2">The sequence shown here is derived from an EMBL/GenBank/DDBJ whole genome shotgun (WGS) entry which is preliminary data.</text>
</comment>
<evidence type="ECO:0000256" key="1">
    <source>
        <dbReference type="SAM" id="MobiDB-lite"/>
    </source>
</evidence>
<sequence length="84" mass="10127">MQQAQCTTVLQWNRVSSRSTPSPIPTTRSNLRRRMHRREEKVQEDFADFEANQHLMREIPDPYCPGSFFVFNVQEGRWERETWV</sequence>
<reference evidence="2 3" key="1">
    <citation type="journal article" date="2019" name="Sci. Rep.">
        <title>Orb-weaving spider Araneus ventricosus genome elucidates the spidroin gene catalogue.</title>
        <authorList>
            <person name="Kono N."/>
            <person name="Nakamura H."/>
            <person name="Ohtoshi R."/>
            <person name="Moran D.A.P."/>
            <person name="Shinohara A."/>
            <person name="Yoshida Y."/>
            <person name="Fujiwara M."/>
            <person name="Mori M."/>
            <person name="Tomita M."/>
            <person name="Arakawa K."/>
        </authorList>
    </citation>
    <scope>NUCLEOTIDE SEQUENCE [LARGE SCALE GENOMIC DNA]</scope>
</reference>
<accession>A0A4Y2SGH2</accession>
<evidence type="ECO:0000313" key="3">
    <source>
        <dbReference type="Proteomes" id="UP000499080"/>
    </source>
</evidence>
<dbReference type="Proteomes" id="UP000499080">
    <property type="component" value="Unassembled WGS sequence"/>
</dbReference>
<evidence type="ECO:0000313" key="2">
    <source>
        <dbReference type="EMBL" id="GBN86883.1"/>
    </source>
</evidence>
<dbReference type="EMBL" id="BGPR01021516">
    <property type="protein sequence ID" value="GBN86883.1"/>
    <property type="molecule type" value="Genomic_DNA"/>
</dbReference>
<protein>
    <submittedName>
        <fullName evidence="2">Uncharacterized protein</fullName>
    </submittedName>
</protein>
<feature type="region of interest" description="Disordered" evidence="1">
    <location>
        <begin position="15"/>
        <end position="34"/>
    </location>
</feature>
<dbReference type="AlphaFoldDB" id="A0A4Y2SGH2"/>
<keyword evidence="3" id="KW-1185">Reference proteome</keyword>